<keyword evidence="3" id="KW-1185">Reference proteome</keyword>
<dbReference type="EMBL" id="CP041235">
    <property type="protein sequence ID" value="QOP42790.1"/>
    <property type="molecule type" value="Genomic_DNA"/>
</dbReference>
<dbReference type="InterPro" id="IPR029276">
    <property type="entry name" value="PgbA_N"/>
</dbReference>
<evidence type="ECO:0000313" key="3">
    <source>
        <dbReference type="Proteomes" id="UP000593719"/>
    </source>
</evidence>
<dbReference type="RefSeq" id="WP_193151115.1">
    <property type="nucleotide sequence ID" value="NZ_CP041235.1"/>
</dbReference>
<name>A0A7M1AZC2_9BACT</name>
<gene>
    <name evidence="2" type="ORF">FJR45_02020</name>
</gene>
<dbReference type="AlphaFoldDB" id="A0A7M1AZC2"/>
<reference evidence="2 3" key="1">
    <citation type="submission" date="2019-06" db="EMBL/GenBank/DDBJ databases">
        <title>Sulfurimonas gotlandica sp. nov., a chemoautotrophic and psychrotolerant epsilonproteobacterium isolated from a pelagic redoxcline, and an emended description of the genus Sulfurimonas.</title>
        <authorList>
            <person name="Wang S."/>
            <person name="Jiang L."/>
            <person name="Shao Z."/>
        </authorList>
    </citation>
    <scope>NUCLEOTIDE SEQUENCE [LARGE SCALE GENOMIC DNA]</scope>
    <source>
        <strain evidence="2 3">S2-6</strain>
    </source>
</reference>
<dbReference type="Pfam" id="PF15436">
    <property type="entry name" value="PGBA_N"/>
    <property type="match status" value="1"/>
</dbReference>
<dbReference type="KEGG" id="ssei:FJR45_02020"/>
<accession>A0A7M1AZC2</accession>
<proteinExistence type="predicted"/>
<protein>
    <recommendedName>
        <fullName evidence="1">Plasminogen-binding protein PgbA N-terminal domain-containing protein</fullName>
    </recommendedName>
</protein>
<organism evidence="2 3">
    <name type="scientific">Sulfurimonas sediminis</name>
    <dbReference type="NCBI Taxonomy" id="2590020"/>
    <lineage>
        <taxon>Bacteria</taxon>
        <taxon>Pseudomonadati</taxon>
        <taxon>Campylobacterota</taxon>
        <taxon>Epsilonproteobacteria</taxon>
        <taxon>Campylobacterales</taxon>
        <taxon>Sulfurimonadaceae</taxon>
        <taxon>Sulfurimonas</taxon>
    </lineage>
</organism>
<sequence length="265" mass="29606">MKYILLLTILALEVFGAVIKSPVVSVDNQNETATIKTGKIDVGVSGFVVHHISPEHSAIVRNAVVQSFDAQTKTATIKMSAFTALQNSALPHGKWQPQVGDTVELAFGYSRSLLIAPNEEIYYKITKSVQTQWIHPDLFATVLSFRGHPTPLKEDFEAMADASSVGLLFIYLNQKVYTLDIKSFKILSISDAKLKQDKVHLPFYTRVNNIDAAWWGAGSSRLKSYAPHYYELLVANNKTNKELYSIIKNGDAKLHYLLDEFELGK</sequence>
<evidence type="ECO:0000259" key="1">
    <source>
        <dbReference type="Pfam" id="PF15436"/>
    </source>
</evidence>
<feature type="domain" description="Plasminogen-binding protein PgbA N-terminal" evidence="1">
    <location>
        <begin position="19"/>
        <end position="233"/>
    </location>
</feature>
<dbReference type="Proteomes" id="UP000593719">
    <property type="component" value="Chromosome"/>
</dbReference>
<evidence type="ECO:0000313" key="2">
    <source>
        <dbReference type="EMBL" id="QOP42790.1"/>
    </source>
</evidence>